<feature type="domain" description="DUF6473" evidence="1">
    <location>
        <begin position="158"/>
        <end position="295"/>
    </location>
</feature>
<dbReference type="InterPro" id="IPR045524">
    <property type="entry name" value="DUF6473"/>
</dbReference>
<proteinExistence type="predicted"/>
<evidence type="ECO:0000313" key="2">
    <source>
        <dbReference type="EMBL" id="MBR8828223.1"/>
    </source>
</evidence>
<dbReference type="Pfam" id="PF20078">
    <property type="entry name" value="DUF6473"/>
    <property type="match status" value="2"/>
</dbReference>
<feature type="domain" description="DUF6473" evidence="1">
    <location>
        <begin position="30"/>
        <end position="122"/>
    </location>
</feature>
<gene>
    <name evidence="2" type="ORF">DSM107014_10055</name>
</gene>
<reference evidence="2" key="1">
    <citation type="submission" date="2021-02" db="EMBL/GenBank/DDBJ databases">
        <title>Metagenome analyses of Stigonema ocellatum DSM 106950, Chlorogloea purpurea SAG 13.99 and Gomphosphaeria aponina DSM 107014.</title>
        <authorList>
            <person name="Marter P."/>
            <person name="Huang S."/>
        </authorList>
    </citation>
    <scope>NUCLEOTIDE SEQUENCE</scope>
    <source>
        <strain evidence="2">JP213</strain>
    </source>
</reference>
<dbReference type="AlphaFoldDB" id="A0A941JPY3"/>
<name>A0A941JPY3_9CHRO</name>
<evidence type="ECO:0000313" key="3">
    <source>
        <dbReference type="Proteomes" id="UP000767446"/>
    </source>
</evidence>
<evidence type="ECO:0000259" key="1">
    <source>
        <dbReference type="Pfam" id="PF20078"/>
    </source>
</evidence>
<sequence>MAYYQKLDWDVVDYQLQVLDPEIIESLTGKELLVRGPIPEKLEKNSYFVCIGAAQTYGRFCPNPYPKLLQERLEIPALNLGHGGSTPSYFLEHEKLSKYINNAKFAIIQVTSARYASNAYFESEYEPKRSYLFTRKSNGEKIPWIKVYQELLDKYDKEYVKKNVAESRENWIKESKKIFAQINIPKILFWFSIRQPDYQYNYNNKQAHLLCKAYPQLVNLQMIEAIKNDCEEYVECVSERGMPQILINRFTGEPIKVDQKWKGIEKKVETSKNKYYPSPEMHMDAANALEEVCQKYCDL</sequence>
<protein>
    <recommendedName>
        <fullName evidence="1">DUF6473 domain-containing protein</fullName>
    </recommendedName>
</protein>
<organism evidence="2 3">
    <name type="scientific">Gomphosphaeria aponina SAG 52.96 = DSM 107014</name>
    <dbReference type="NCBI Taxonomy" id="1521640"/>
    <lineage>
        <taxon>Bacteria</taxon>
        <taxon>Bacillati</taxon>
        <taxon>Cyanobacteriota</taxon>
        <taxon>Cyanophyceae</taxon>
        <taxon>Oscillatoriophycideae</taxon>
        <taxon>Chroococcales</taxon>
        <taxon>Gomphosphaeriaceae</taxon>
        <taxon>Gomphosphaeria</taxon>
    </lineage>
</organism>
<comment type="caution">
    <text evidence="2">The sequence shown here is derived from an EMBL/GenBank/DDBJ whole genome shotgun (WGS) entry which is preliminary data.</text>
</comment>
<dbReference type="Proteomes" id="UP000767446">
    <property type="component" value="Unassembled WGS sequence"/>
</dbReference>
<dbReference type="EMBL" id="JADQBC010000060">
    <property type="protein sequence ID" value="MBR8828223.1"/>
    <property type="molecule type" value="Genomic_DNA"/>
</dbReference>
<accession>A0A941JPY3</accession>